<dbReference type="EMBL" id="JACHXO010000001">
    <property type="protein sequence ID" value="MBB3193836.1"/>
    <property type="molecule type" value="Genomic_DNA"/>
</dbReference>
<evidence type="ECO:0000256" key="1">
    <source>
        <dbReference type="SAM" id="MobiDB-lite"/>
    </source>
</evidence>
<organism evidence="3 4">
    <name type="scientific">Roseateles terrae</name>
    <dbReference type="NCBI Taxonomy" id="431060"/>
    <lineage>
        <taxon>Bacteria</taxon>
        <taxon>Pseudomonadati</taxon>
        <taxon>Pseudomonadota</taxon>
        <taxon>Betaproteobacteria</taxon>
        <taxon>Burkholderiales</taxon>
        <taxon>Sphaerotilaceae</taxon>
        <taxon>Roseateles</taxon>
    </lineage>
</organism>
<feature type="region of interest" description="Disordered" evidence="1">
    <location>
        <begin position="86"/>
        <end position="124"/>
    </location>
</feature>
<evidence type="ECO:0000313" key="3">
    <source>
        <dbReference type="EMBL" id="MBB3193836.1"/>
    </source>
</evidence>
<evidence type="ECO:0000313" key="4">
    <source>
        <dbReference type="Proteomes" id="UP000574369"/>
    </source>
</evidence>
<keyword evidence="2" id="KW-0812">Transmembrane</keyword>
<name>A0ABR6GNZ9_9BURK</name>
<keyword evidence="2" id="KW-1133">Transmembrane helix</keyword>
<dbReference type="Proteomes" id="UP000574369">
    <property type="component" value="Unassembled WGS sequence"/>
</dbReference>
<keyword evidence="4" id="KW-1185">Reference proteome</keyword>
<feature type="region of interest" description="Disordered" evidence="1">
    <location>
        <begin position="148"/>
        <end position="167"/>
    </location>
</feature>
<feature type="transmembrane region" description="Helical" evidence="2">
    <location>
        <begin position="57"/>
        <end position="77"/>
    </location>
</feature>
<reference evidence="3 4" key="1">
    <citation type="submission" date="2020-08" db="EMBL/GenBank/DDBJ databases">
        <title>Genomic Encyclopedia of Type Strains, Phase III (KMG-III): the genomes of soil and plant-associated and newly described type strains.</title>
        <authorList>
            <person name="Whitman W."/>
        </authorList>
    </citation>
    <scope>NUCLEOTIDE SEQUENCE [LARGE SCALE GENOMIC DNA]</scope>
    <source>
        <strain evidence="3 4">CECT 7247</strain>
    </source>
</reference>
<accession>A0ABR6GNZ9</accession>
<sequence length="167" mass="16050">MSNAATAADAATAATHATGATIASQARASSAAAAATLAGAGTGGSTGPWWRHPMMWLVVGGPSLVVVASFITLTLAVRHADPVVEHGNQAGSARVSAEDAGTEDAARAQTASFGTHGTGATGGTSGVNGANGAIGASVTAKAASVDDPALQPAMRARNHAATGGKEH</sequence>
<evidence type="ECO:0000256" key="2">
    <source>
        <dbReference type="SAM" id="Phobius"/>
    </source>
</evidence>
<protein>
    <recommendedName>
        <fullName evidence="5">Nitrogen fixation protein FixH</fullName>
    </recommendedName>
</protein>
<evidence type="ECO:0008006" key="5">
    <source>
        <dbReference type="Google" id="ProtNLM"/>
    </source>
</evidence>
<comment type="caution">
    <text evidence="3">The sequence shown here is derived from an EMBL/GenBank/DDBJ whole genome shotgun (WGS) entry which is preliminary data.</text>
</comment>
<gene>
    <name evidence="3" type="ORF">FHS28_001201</name>
</gene>
<keyword evidence="2" id="KW-0472">Membrane</keyword>
<dbReference type="RefSeq" id="WP_246409520.1">
    <property type="nucleotide sequence ID" value="NZ_JACHXO010000001.1"/>
</dbReference>
<proteinExistence type="predicted"/>